<feature type="repeat" description="WD" evidence="4">
    <location>
        <begin position="53"/>
        <end position="84"/>
    </location>
</feature>
<dbReference type="OrthoDB" id="284782at2759"/>
<comment type="subunit">
    <text evidence="3">Interacts with NAR1.</text>
</comment>
<evidence type="ECO:0000313" key="5">
    <source>
        <dbReference type="EMBL" id="SCU93054.1"/>
    </source>
</evidence>
<dbReference type="SMART" id="SM00320">
    <property type="entry name" value="WD40"/>
    <property type="match status" value="7"/>
</dbReference>
<evidence type="ECO:0000256" key="1">
    <source>
        <dbReference type="ARBA" id="ARBA00022574"/>
    </source>
</evidence>
<dbReference type="Proteomes" id="UP000191024">
    <property type="component" value="Chromosome E"/>
</dbReference>
<feature type="repeat" description="WD" evidence="4">
    <location>
        <begin position="151"/>
        <end position="182"/>
    </location>
</feature>
<protein>
    <recommendedName>
        <fullName evidence="3">Probable cytosolic iron-sulfur protein assembly protein 1</fullName>
    </recommendedName>
</protein>
<keyword evidence="3" id="KW-0963">Cytoplasm</keyword>
<dbReference type="AlphaFoldDB" id="A0A1G4JQX7"/>
<dbReference type="InterPro" id="IPR001680">
    <property type="entry name" value="WD40_rpt"/>
</dbReference>
<evidence type="ECO:0000256" key="4">
    <source>
        <dbReference type="PROSITE-ProRule" id="PRU00221"/>
    </source>
</evidence>
<reference evidence="5 6" key="1">
    <citation type="submission" date="2016-03" db="EMBL/GenBank/DDBJ databases">
        <authorList>
            <person name="Devillers H."/>
        </authorList>
    </citation>
    <scope>NUCLEOTIDE SEQUENCE [LARGE SCALE GENOMIC DNA]</scope>
    <source>
        <strain evidence="5">CBS 11717</strain>
    </source>
</reference>
<dbReference type="CDD" id="cd00200">
    <property type="entry name" value="WD40"/>
    <property type="match status" value="1"/>
</dbReference>
<evidence type="ECO:0000313" key="6">
    <source>
        <dbReference type="Proteomes" id="UP000191024"/>
    </source>
</evidence>
<dbReference type="InterPro" id="IPR028608">
    <property type="entry name" value="CIAO1/Cia1"/>
</dbReference>
<dbReference type="Gene3D" id="2.130.10.10">
    <property type="entry name" value="YVTN repeat-like/Quinoprotein amine dehydrogenase"/>
    <property type="match status" value="1"/>
</dbReference>
<feature type="repeat" description="WD" evidence="4">
    <location>
        <begin position="195"/>
        <end position="229"/>
    </location>
</feature>
<dbReference type="EMBL" id="LT598465">
    <property type="protein sequence ID" value="SCU93054.1"/>
    <property type="molecule type" value="Genomic_DNA"/>
</dbReference>
<keyword evidence="2" id="KW-0677">Repeat</keyword>
<dbReference type="GO" id="GO:0097361">
    <property type="term" value="C:cytosolic [4Fe-4S] assembly targeting complex"/>
    <property type="evidence" value="ECO:0007669"/>
    <property type="project" value="InterPro"/>
</dbReference>
<dbReference type="GO" id="GO:0005634">
    <property type="term" value="C:nucleus"/>
    <property type="evidence" value="ECO:0007669"/>
    <property type="project" value="UniProtKB-SubCell"/>
</dbReference>
<dbReference type="PRINTS" id="PR00320">
    <property type="entry name" value="GPROTEINBRPT"/>
</dbReference>
<dbReference type="HAMAP" id="MF_03037">
    <property type="entry name" value="ciao1"/>
    <property type="match status" value="1"/>
</dbReference>
<name>A0A1G4JQX7_9SACH</name>
<dbReference type="FunFam" id="2.130.10.10:FF:000705">
    <property type="entry name" value="Probable cytosolic iron-sulfur protein assembly protein 1"/>
    <property type="match status" value="1"/>
</dbReference>
<comment type="function">
    <text evidence="3">Essential component of the cytosolic iron-sulfur (Fe/S) protein assembly machinery. Required for the maturation of extramitochondrial Fe/S proteins.</text>
</comment>
<evidence type="ECO:0000256" key="3">
    <source>
        <dbReference type="HAMAP-Rule" id="MF_03037"/>
    </source>
</evidence>
<dbReference type="InterPro" id="IPR015943">
    <property type="entry name" value="WD40/YVTN_repeat-like_dom_sf"/>
</dbReference>
<proteinExistence type="inferred from homology"/>
<dbReference type="PANTHER" id="PTHR19920:SF0">
    <property type="entry name" value="CYTOSOLIC IRON-SULFUR PROTEIN ASSEMBLY PROTEIN CIAO1-RELATED"/>
    <property type="match status" value="1"/>
</dbReference>
<keyword evidence="1 4" id="KW-0853">WD repeat</keyword>
<organism evidence="5 6">
    <name type="scientific">Lachancea mirantina</name>
    <dbReference type="NCBI Taxonomy" id="1230905"/>
    <lineage>
        <taxon>Eukaryota</taxon>
        <taxon>Fungi</taxon>
        <taxon>Dikarya</taxon>
        <taxon>Ascomycota</taxon>
        <taxon>Saccharomycotina</taxon>
        <taxon>Saccharomycetes</taxon>
        <taxon>Saccharomycetales</taxon>
        <taxon>Saccharomycetaceae</taxon>
        <taxon>Lachancea</taxon>
    </lineage>
</organism>
<evidence type="ECO:0000256" key="2">
    <source>
        <dbReference type="ARBA" id="ARBA00022737"/>
    </source>
</evidence>
<dbReference type="Pfam" id="PF00400">
    <property type="entry name" value="WD40"/>
    <property type="match status" value="6"/>
</dbReference>
<dbReference type="SUPFAM" id="SSF50978">
    <property type="entry name" value="WD40 repeat-like"/>
    <property type="match status" value="1"/>
</dbReference>
<keyword evidence="3" id="KW-0539">Nucleus</keyword>
<comment type="subcellular location">
    <subcellularLocation>
        <location evidence="3">Cytoplasm</location>
    </subcellularLocation>
    <subcellularLocation>
        <location evidence="3">Nucleus</location>
    </subcellularLocation>
    <text evidence="3">Preferentially localized to the nucleus.</text>
</comment>
<feature type="repeat" description="WD" evidence="4">
    <location>
        <begin position="105"/>
        <end position="137"/>
    </location>
</feature>
<accession>A0A1G4JQX7</accession>
<dbReference type="PROSITE" id="PS50082">
    <property type="entry name" value="WD_REPEATS_2"/>
    <property type="match status" value="4"/>
</dbReference>
<dbReference type="InterPro" id="IPR020472">
    <property type="entry name" value="WD40_PAC1"/>
</dbReference>
<dbReference type="GO" id="GO:0016226">
    <property type="term" value="P:iron-sulfur cluster assembly"/>
    <property type="evidence" value="ECO:0007669"/>
    <property type="project" value="UniProtKB-UniRule"/>
</dbReference>
<dbReference type="STRING" id="1230905.A0A1G4JQX7"/>
<comment type="similarity">
    <text evidence="3">Belongs to the WD repeat CIA1 family.</text>
</comment>
<dbReference type="PANTHER" id="PTHR19920">
    <property type="entry name" value="WD40 PROTEIN CIAO1"/>
    <property type="match status" value="1"/>
</dbReference>
<keyword evidence="6" id="KW-1185">Reference proteome</keyword>
<dbReference type="InterPro" id="IPR036322">
    <property type="entry name" value="WD40_repeat_dom_sf"/>
</dbReference>
<gene>
    <name evidence="3" type="primary">CIA1</name>
    <name evidence="5" type="ORF">LAMI_0E13058G</name>
</gene>
<sequence length="333" mass="37483">MTLSLVKSLKLHDQKVWSIDVSRGLLATSSSDRKIKLVNLKHQKFNVIEELDDSAHKKTVRSVAWRPHSHILAAGSFDSTISIWGKEENADYIDGELDTELLAIIEGHDNEVKSVAWSHDGFFLASCSRDKSVWIWEADEAGEEFECISVLQEHSQDVKHVVWHPSQALLASSSYDDTVRIWREHDDDWECAAVLAGHEGTVWCSDFAKSEGPNVRLCSASDDGTVRIWRYVEEDPDNEYEQIWEFEAVLPAVHTRSIYSVSWGSDGRIASVGSDGKVVVYKEVRKGSWEVQEEVSECHGVYEVNVVKWAEIDGRTVLVTGGDDGCTNIWTCN</sequence>
<dbReference type="PROSITE" id="PS50294">
    <property type="entry name" value="WD_REPEATS_REGION"/>
    <property type="match status" value="3"/>
</dbReference>